<keyword evidence="1" id="KW-0472">Membrane</keyword>
<organism evidence="3 4">
    <name type="scientific">Aceticella autotrophica</name>
    <dbReference type="NCBI Taxonomy" id="2755338"/>
    <lineage>
        <taxon>Bacteria</taxon>
        <taxon>Bacillati</taxon>
        <taxon>Bacillota</taxon>
        <taxon>Clostridia</taxon>
        <taxon>Thermoanaerobacterales</taxon>
        <taxon>Thermoanaerobacteraceae</taxon>
        <taxon>Aceticella</taxon>
    </lineage>
</organism>
<gene>
    <name evidence="3" type="ORF">ACETAC_08200</name>
</gene>
<accession>A0A975AUU3</accession>
<dbReference type="EMBL" id="CP060096">
    <property type="protein sequence ID" value="QSZ26852.1"/>
    <property type="molecule type" value="Genomic_DNA"/>
</dbReference>
<evidence type="ECO:0000259" key="2">
    <source>
        <dbReference type="Pfam" id="PF01551"/>
    </source>
</evidence>
<dbReference type="InterPro" id="IPR011055">
    <property type="entry name" value="Dup_hybrid_motif"/>
</dbReference>
<evidence type="ECO:0000313" key="3">
    <source>
        <dbReference type="EMBL" id="QSZ26852.1"/>
    </source>
</evidence>
<protein>
    <submittedName>
        <fullName evidence="3">M23 family metallopeptidase</fullName>
    </submittedName>
</protein>
<dbReference type="SUPFAM" id="SSF51261">
    <property type="entry name" value="Duplicated hybrid motif"/>
    <property type="match status" value="1"/>
</dbReference>
<name>A0A975AUU3_9THEO</name>
<keyword evidence="4" id="KW-1185">Reference proteome</keyword>
<keyword evidence="1" id="KW-1133">Transmembrane helix</keyword>
<sequence>MKSNKWPSNYSGINKRFNFKNYIEHFENQFIISLIVLGIIMLFKAINLPLTNSITNGAKTLLTFDSNYENTKKGLKLVMEEIPSIKENVIKVFSNNKEEKNTSSDAALQMTAPIEGTIISGFGTRLDSITNREIKQEGIDIEAPMGENVKAVLDGEVMIADNNNPELGKVIVLKHVNDLRTVYAYLSEIDVKKGEQVKKGQIIGKTGNSGKTNVSCLHFEVWENGKPIDPLIKVRIEKKSSGMNK</sequence>
<dbReference type="AlphaFoldDB" id="A0A975AUU3"/>
<dbReference type="RefSeq" id="WP_284679543.1">
    <property type="nucleotide sequence ID" value="NZ_CP060096.1"/>
</dbReference>
<dbReference type="Gene3D" id="2.70.70.10">
    <property type="entry name" value="Glucose Permease (Domain IIA)"/>
    <property type="match status" value="1"/>
</dbReference>
<feature type="transmembrane region" description="Helical" evidence="1">
    <location>
        <begin position="30"/>
        <end position="50"/>
    </location>
</feature>
<dbReference type="Proteomes" id="UP000671913">
    <property type="component" value="Chromosome"/>
</dbReference>
<keyword evidence="1" id="KW-0812">Transmembrane</keyword>
<dbReference type="InterPro" id="IPR050570">
    <property type="entry name" value="Cell_wall_metabolism_enzyme"/>
</dbReference>
<dbReference type="KEGG" id="aaut:ACETAC_08200"/>
<reference evidence="3" key="1">
    <citation type="submission" date="2020-08" db="EMBL/GenBank/DDBJ databases">
        <title>Genomic insights into the carbon and energy metabolism of the first obligate autotrophic acetogenic bacterium Aceticella autotrophica gen. nov., sp. nov.</title>
        <authorList>
            <person name="Toshchakov S.V."/>
            <person name="Elcheninov A.G."/>
            <person name="Kublanov I.V."/>
            <person name="Frolov E.N."/>
            <person name="Lebedinsky A.V."/>
        </authorList>
    </citation>
    <scope>NUCLEOTIDE SEQUENCE</scope>
    <source>
        <strain evidence="3">3443-3Ac</strain>
    </source>
</reference>
<dbReference type="PANTHER" id="PTHR21666">
    <property type="entry name" value="PEPTIDASE-RELATED"/>
    <property type="match status" value="1"/>
</dbReference>
<dbReference type="Pfam" id="PF01551">
    <property type="entry name" value="Peptidase_M23"/>
    <property type="match status" value="1"/>
</dbReference>
<dbReference type="InterPro" id="IPR016047">
    <property type="entry name" value="M23ase_b-sheet_dom"/>
</dbReference>
<proteinExistence type="predicted"/>
<dbReference type="GO" id="GO:0004222">
    <property type="term" value="F:metalloendopeptidase activity"/>
    <property type="evidence" value="ECO:0007669"/>
    <property type="project" value="TreeGrafter"/>
</dbReference>
<feature type="domain" description="M23ase beta-sheet core" evidence="2">
    <location>
        <begin position="136"/>
        <end position="230"/>
    </location>
</feature>
<evidence type="ECO:0000256" key="1">
    <source>
        <dbReference type="SAM" id="Phobius"/>
    </source>
</evidence>
<dbReference type="PANTHER" id="PTHR21666:SF270">
    <property type="entry name" value="MUREIN HYDROLASE ACTIVATOR ENVC"/>
    <property type="match status" value="1"/>
</dbReference>
<dbReference type="CDD" id="cd12797">
    <property type="entry name" value="M23_peptidase"/>
    <property type="match status" value="1"/>
</dbReference>
<evidence type="ECO:0000313" key="4">
    <source>
        <dbReference type="Proteomes" id="UP000671913"/>
    </source>
</evidence>